<dbReference type="Gene3D" id="1.10.3210.10">
    <property type="entry name" value="Hypothetical protein af1432"/>
    <property type="match status" value="2"/>
</dbReference>
<dbReference type="Gene3D" id="1.10.10.10">
    <property type="entry name" value="Winged helix-like DNA-binding domain superfamily/Winged helix DNA-binding domain"/>
    <property type="match status" value="1"/>
</dbReference>
<proteinExistence type="predicted"/>
<dbReference type="InterPro" id="IPR036388">
    <property type="entry name" value="WH-like_DNA-bd_sf"/>
</dbReference>
<gene>
    <name evidence="3" type="ORF">FE697_011005</name>
</gene>
<dbReference type="PANTHER" id="PTHR45228:SF5">
    <property type="entry name" value="CYCLIC DI-GMP PHOSPHODIESTERASE VC_1348-RELATED"/>
    <property type="match status" value="1"/>
</dbReference>
<dbReference type="Pfam" id="PF13487">
    <property type="entry name" value="HD_5"/>
    <property type="match status" value="1"/>
</dbReference>
<dbReference type="PRINTS" id="PR00038">
    <property type="entry name" value="HTHLUXR"/>
</dbReference>
<evidence type="ECO:0000313" key="4">
    <source>
        <dbReference type="Proteomes" id="UP000307768"/>
    </source>
</evidence>
<dbReference type="CDD" id="cd06170">
    <property type="entry name" value="LuxR_C_like"/>
    <property type="match status" value="1"/>
</dbReference>
<dbReference type="SUPFAM" id="SSF109604">
    <property type="entry name" value="HD-domain/PDEase-like"/>
    <property type="match status" value="1"/>
</dbReference>
<sequence length="522" mass="55013">MFRLLGLLAGLAGATDLGTGGQPDESLRRCVVASRLARAVDADQSVVGDVVVVSLLEHVGCTAYAHEAAAVWGDDIATTHAALMTDADSALDAFRTFLPTVASGTGRSLPRVAVTMARTMRTMSRDAPVATCEVAQEAGRRLGLSKVAQDSLGHMTAMWNGKGFPRTGGEQIPFPARVMHVAGTALLFRGLGGDEAAVEQVRRRAGGELDPHLAAVFVRRSGELLDGLDADDPLQAALDAEPDPVVWVDDDRLLDVARVFGDLVDLKSPWLHGHSSAVGDLAGAAAEVLGLAEAGEVRVAGHLHDVGRVGISSRIWDLTRPWTAAEEDQARLHAYHTERVLARTPELERIAGIAAAHHERCDGSGYHRGLRGDMLVIGARLLAAADAYRTLIEDRPHRTGLPAAQARQRLEADVRAGLLDADAVAAVLAAAGGATRRRPSGAVGLTARQLEVLRLVAHGMSNREIARRLGVSPRTIDRHVSDVYERIGVRSRAAAAMFTIEHGLAGPVQGSGGGAGHEGEIG</sequence>
<dbReference type="InterPro" id="IPR000792">
    <property type="entry name" value="Tscrpt_reg_LuxR_C"/>
</dbReference>
<dbReference type="PANTHER" id="PTHR45228">
    <property type="entry name" value="CYCLIC DI-GMP PHOSPHODIESTERASE TM_0186-RELATED"/>
    <property type="match status" value="1"/>
</dbReference>
<comment type="caution">
    <text evidence="3">The sequence shown here is derived from an EMBL/GenBank/DDBJ whole genome shotgun (WGS) entry which is preliminary data.</text>
</comment>
<dbReference type="OrthoDB" id="9802066at2"/>
<dbReference type="PROSITE" id="PS51832">
    <property type="entry name" value="HD_GYP"/>
    <property type="match status" value="1"/>
</dbReference>
<dbReference type="InterPro" id="IPR016032">
    <property type="entry name" value="Sig_transdc_resp-reg_C-effctor"/>
</dbReference>
<dbReference type="EMBL" id="VDFQ02000003">
    <property type="protein sequence ID" value="KAA1422699.1"/>
    <property type="molecule type" value="Genomic_DNA"/>
</dbReference>
<reference evidence="3 4" key="1">
    <citation type="submission" date="2019-09" db="EMBL/GenBank/DDBJ databases">
        <title>Mumia zhuanghuii sp. nov. isolated from the intestinal contents of plateau pika (Ochotona curzoniae) in the Qinghai-Tibet plateau of China.</title>
        <authorList>
            <person name="Tian Z."/>
        </authorList>
    </citation>
    <scope>NUCLEOTIDE SEQUENCE [LARGE SCALE GENOMIC DNA]</scope>
    <source>
        <strain evidence="4">350</strain>
    </source>
</reference>
<protein>
    <submittedName>
        <fullName evidence="3">HD domain-containing protein</fullName>
    </submittedName>
</protein>
<dbReference type="Proteomes" id="UP000307768">
    <property type="component" value="Unassembled WGS sequence"/>
</dbReference>
<dbReference type="InterPro" id="IPR052020">
    <property type="entry name" value="Cyclic_di-GMP/3'3'-cGAMP_PDE"/>
</dbReference>
<dbReference type="GO" id="GO:0003677">
    <property type="term" value="F:DNA binding"/>
    <property type="evidence" value="ECO:0007669"/>
    <property type="project" value="InterPro"/>
</dbReference>
<dbReference type="SUPFAM" id="SSF46894">
    <property type="entry name" value="C-terminal effector domain of the bipartite response regulators"/>
    <property type="match status" value="1"/>
</dbReference>
<dbReference type="Pfam" id="PF00196">
    <property type="entry name" value="GerE"/>
    <property type="match status" value="1"/>
</dbReference>
<evidence type="ECO:0000313" key="3">
    <source>
        <dbReference type="EMBL" id="KAA1422699.1"/>
    </source>
</evidence>
<name>A0A5Q6RXC4_9ACTN</name>
<evidence type="ECO:0000259" key="2">
    <source>
        <dbReference type="PROSITE" id="PS51832"/>
    </source>
</evidence>
<dbReference type="PROSITE" id="PS50043">
    <property type="entry name" value="HTH_LUXR_2"/>
    <property type="match status" value="1"/>
</dbReference>
<feature type="domain" description="HTH luxR-type" evidence="1">
    <location>
        <begin position="438"/>
        <end position="503"/>
    </location>
</feature>
<dbReference type="InterPro" id="IPR037522">
    <property type="entry name" value="HD_GYP_dom"/>
</dbReference>
<dbReference type="GO" id="GO:0006355">
    <property type="term" value="P:regulation of DNA-templated transcription"/>
    <property type="evidence" value="ECO:0007669"/>
    <property type="project" value="InterPro"/>
</dbReference>
<accession>A0A5Q6RXC4</accession>
<dbReference type="CDD" id="cd00077">
    <property type="entry name" value="HDc"/>
    <property type="match status" value="1"/>
</dbReference>
<dbReference type="RefSeq" id="WP_149769649.1">
    <property type="nucleotide sequence ID" value="NZ_VDFQ02000003.1"/>
</dbReference>
<organism evidence="3 4">
    <name type="scientific">Mumia zhuanghuii</name>
    <dbReference type="NCBI Taxonomy" id="2585211"/>
    <lineage>
        <taxon>Bacteria</taxon>
        <taxon>Bacillati</taxon>
        <taxon>Actinomycetota</taxon>
        <taxon>Actinomycetes</taxon>
        <taxon>Propionibacteriales</taxon>
        <taxon>Nocardioidaceae</taxon>
        <taxon>Mumia</taxon>
    </lineage>
</organism>
<dbReference type="InterPro" id="IPR003607">
    <property type="entry name" value="HD/PDEase_dom"/>
</dbReference>
<feature type="domain" description="HD-GYP" evidence="2">
    <location>
        <begin position="249"/>
        <end position="442"/>
    </location>
</feature>
<dbReference type="AlphaFoldDB" id="A0A5Q6RXC4"/>
<evidence type="ECO:0000259" key="1">
    <source>
        <dbReference type="PROSITE" id="PS50043"/>
    </source>
</evidence>
<dbReference type="SMART" id="SM00421">
    <property type="entry name" value="HTH_LUXR"/>
    <property type="match status" value="1"/>
</dbReference>